<dbReference type="PANTHER" id="PTHR12792:SF0">
    <property type="entry name" value="SEPARIN"/>
    <property type="match status" value="1"/>
</dbReference>
<dbReference type="Pfam" id="PF03568">
    <property type="entry name" value="Separin_C"/>
    <property type="match status" value="1"/>
</dbReference>
<name>A0ABN8I9V2_9NEOP</name>
<feature type="domain" description="Peptidase C50" evidence="5">
    <location>
        <begin position="482"/>
        <end position="580"/>
    </location>
</feature>
<sequence>MEDFDVFTNEIEFTKPFYKNVLNKYVKDIPSTPSGPNYQSGRKLFAEECLADNKEADCAFYLSESVSATLRTLAVYRDEQLRVPTDKAQKIAHYLKPNDDIIKPKPKSKAEEDILKFISKEADRTAEILRNFKLDEVELPFYKRYMRFTSENNTQNFLKILKELPKEWTIVQLTAPYNPNENLKPLNEYRCEIDSIYLSVFTNEYFDFNNIGPLTIEIPANIIKEGEKPLFTELYSLLDDNYKTIDNAQFLNNKRLVQNYWSRREDIDLRMKSVINIMDKEWIGGWSCLLSGKLLDKTLRDKVINLVDATISDWGFIKLTNKQRNLLYNLIDSCQSFTSQQIKSCIRRILTEHGNPEEIRTVLNTNECTTCAKQFRFLNELCLKCLSKSFEAIHHFSLVEGIKAFSQVANQVKENDDWATLRKAKRLPVILIVDEMLDTFPWEMLPIFHHQPVSRMENIHFTYALYKIHEKDFVDGYIASKTDVGRYIINPEKNLERMEKRMTSFVQYWCPEWEGSVGETPPEDFLRYLTESDVFLYCGHGDGCQLAGGAGGAGVEAAAVRGAALLSGCGSVRLQRPPGRAPPAAAHHHLHVAGSPMVVGMLWEVTDLEVDKVVSTLVSLYVPSKASVPWQAVGKAAWSQGKLEAAADRAGGARAASERDLLRAISLARAATGFALIASSVVARGLPVRVAE</sequence>
<evidence type="ECO:0000256" key="1">
    <source>
        <dbReference type="ARBA" id="ARBA00000451"/>
    </source>
</evidence>
<evidence type="ECO:0000256" key="2">
    <source>
        <dbReference type="ARBA" id="ARBA00012489"/>
    </source>
</evidence>
<reference evidence="6" key="1">
    <citation type="submission" date="2022-03" db="EMBL/GenBank/DDBJ databases">
        <authorList>
            <person name="Martin H S."/>
        </authorList>
    </citation>
    <scope>NUCLEOTIDE SEQUENCE</scope>
</reference>
<evidence type="ECO:0000256" key="3">
    <source>
        <dbReference type="ARBA" id="ARBA00022801"/>
    </source>
</evidence>
<comment type="catalytic activity">
    <reaction evidence="1">
        <text>All bonds known to be hydrolyzed by this endopeptidase have arginine in P1 and an acidic residue in P4. P6 is often occupied by an acidic residue or by a hydroxy-amino-acid residue, the phosphorylation of which enhances cleavage.</text>
        <dbReference type="EC" id="3.4.22.49"/>
    </reaction>
</comment>
<evidence type="ECO:0000313" key="6">
    <source>
        <dbReference type="EMBL" id="CAH2051711.1"/>
    </source>
</evidence>
<organism evidence="6 7">
    <name type="scientific">Iphiclides podalirius</name>
    <name type="common">scarce swallowtail</name>
    <dbReference type="NCBI Taxonomy" id="110791"/>
    <lineage>
        <taxon>Eukaryota</taxon>
        <taxon>Metazoa</taxon>
        <taxon>Ecdysozoa</taxon>
        <taxon>Arthropoda</taxon>
        <taxon>Hexapoda</taxon>
        <taxon>Insecta</taxon>
        <taxon>Pterygota</taxon>
        <taxon>Neoptera</taxon>
        <taxon>Endopterygota</taxon>
        <taxon>Lepidoptera</taxon>
        <taxon>Glossata</taxon>
        <taxon>Ditrysia</taxon>
        <taxon>Papilionoidea</taxon>
        <taxon>Papilionidae</taxon>
        <taxon>Papilioninae</taxon>
        <taxon>Iphiclides</taxon>
    </lineage>
</organism>
<proteinExistence type="predicted"/>
<protein>
    <recommendedName>
        <fullName evidence="2">separase</fullName>
        <ecNumber evidence="2">3.4.22.49</ecNumber>
    </recommendedName>
</protein>
<keyword evidence="4" id="KW-0159">Chromosome partition</keyword>
<dbReference type="InterPro" id="IPR030397">
    <property type="entry name" value="SEPARIN_core_dom"/>
</dbReference>
<accession>A0ABN8I9V2</accession>
<dbReference type="EMBL" id="OW152832">
    <property type="protein sequence ID" value="CAH2051711.1"/>
    <property type="molecule type" value="Genomic_DNA"/>
</dbReference>
<dbReference type="PANTHER" id="PTHR12792">
    <property type="entry name" value="EXTRA SPINDLE POLES 1-RELATED"/>
    <property type="match status" value="1"/>
</dbReference>
<evidence type="ECO:0000313" key="7">
    <source>
        <dbReference type="Proteomes" id="UP000837857"/>
    </source>
</evidence>
<dbReference type="Proteomes" id="UP000837857">
    <property type="component" value="Chromosome 20"/>
</dbReference>
<dbReference type="EC" id="3.4.22.49" evidence="2"/>
<keyword evidence="3" id="KW-0378">Hydrolase</keyword>
<gene>
    <name evidence="6" type="ORF">IPOD504_LOCUS7906</name>
</gene>
<evidence type="ECO:0000259" key="5">
    <source>
        <dbReference type="PROSITE" id="PS51700"/>
    </source>
</evidence>
<keyword evidence="7" id="KW-1185">Reference proteome</keyword>
<dbReference type="InterPro" id="IPR005314">
    <property type="entry name" value="Peptidase_C50"/>
</dbReference>
<evidence type="ECO:0000256" key="4">
    <source>
        <dbReference type="ARBA" id="ARBA00022829"/>
    </source>
</evidence>
<feature type="non-terminal residue" evidence="6">
    <location>
        <position position="692"/>
    </location>
</feature>
<dbReference type="PROSITE" id="PS51700">
    <property type="entry name" value="SEPARIN"/>
    <property type="match status" value="1"/>
</dbReference>